<organism evidence="1 2">
    <name type="scientific">Gordonia malaquae NBRC 108250</name>
    <dbReference type="NCBI Taxonomy" id="1223542"/>
    <lineage>
        <taxon>Bacteria</taxon>
        <taxon>Bacillati</taxon>
        <taxon>Actinomycetota</taxon>
        <taxon>Actinomycetes</taxon>
        <taxon>Mycobacteriales</taxon>
        <taxon>Gordoniaceae</taxon>
        <taxon>Gordonia</taxon>
    </lineage>
</organism>
<gene>
    <name evidence="1" type="ORF">GM1_055_00040</name>
</gene>
<evidence type="ECO:0000313" key="2">
    <source>
        <dbReference type="Proteomes" id="UP000035009"/>
    </source>
</evidence>
<dbReference type="RefSeq" id="WP_008382140.1">
    <property type="nucleotide sequence ID" value="NZ_BAOP01000055.1"/>
</dbReference>
<keyword evidence="2" id="KW-1185">Reference proteome</keyword>
<dbReference type="InterPro" id="IPR004322">
    <property type="entry name" value="Plasmid_replicase_bac"/>
</dbReference>
<dbReference type="EMBL" id="BAOP01000055">
    <property type="protein sequence ID" value="GAC81973.1"/>
    <property type="molecule type" value="Genomic_DNA"/>
</dbReference>
<dbReference type="Proteomes" id="UP000035009">
    <property type="component" value="Unassembled WGS sequence"/>
</dbReference>
<evidence type="ECO:0000313" key="1">
    <source>
        <dbReference type="EMBL" id="GAC81973.1"/>
    </source>
</evidence>
<protein>
    <submittedName>
        <fullName evidence="1">Uncharacterized protein</fullName>
    </submittedName>
</protein>
<dbReference type="eggNOG" id="ENOG50329UQ">
    <property type="taxonomic scope" value="Bacteria"/>
</dbReference>
<proteinExistence type="predicted"/>
<accession>M3VCG5</accession>
<dbReference type="STRING" id="410332.SAMN04488550_4575"/>
<reference evidence="1 2" key="1">
    <citation type="submission" date="2013-02" db="EMBL/GenBank/DDBJ databases">
        <title>Whole genome shotgun sequence of Gordonia malaquae NBRC 108250.</title>
        <authorList>
            <person name="Yoshida I."/>
            <person name="Hosoyama A."/>
            <person name="Tsuchikane K."/>
            <person name="Ando Y."/>
            <person name="Baba S."/>
            <person name="Ohji S."/>
            <person name="Hamada M."/>
            <person name="Tamura T."/>
            <person name="Yamazoe A."/>
            <person name="Yamazaki S."/>
            <person name="Fujita N."/>
        </authorList>
    </citation>
    <scope>NUCLEOTIDE SEQUENCE [LARGE SCALE GENOMIC DNA]</scope>
    <source>
        <strain evidence="1 2">NBRC 108250</strain>
    </source>
</reference>
<sequence>MSLTENDLTSIEAPPTTRRDLADAVALLVEGLGARPLGLVSLGAGDEDRARLAAHLGRNTLHGCPGRDFRAAWRTNAAGDAIPRLFRMGTKGLGRCQYVALTHPQRSAVLVIDVDQRGSAGGLVENLNSDVYRAVSRLSATGAGPSWIGINPQSGKAQLIWLIDPVYAGPGGDSSNVRLLKATATVLSDVLGGDPAFAHVLSRSPFYRGNDPTAYRWHCQHHRVDRLGDLIEEGRAVTGEDGSTRRSEAQSFTSGRALLEAVQARRAEAETFKALADELAAELPDAAAMDADRIDGVKVLWVSQGRAARDETAFRHALAEAHRLRAAGQRMSDAKIIDAYERAYAVAHAVGADGRTEDLPPMRDRLTLARRVRGYVVAGRPSSSTAGGPVETGRANTRERKALATLGRKGGKKAAERWADRDSDYARAQLDKLDSANRLRALNTDENKGRVLAYIASERREKREPTTREIAEELGLSVSRVKALRQALGMQAKRGRPKKD</sequence>
<dbReference type="Pfam" id="PF03090">
    <property type="entry name" value="Replicase"/>
    <property type="match status" value="1"/>
</dbReference>
<comment type="caution">
    <text evidence="1">The sequence shown here is derived from an EMBL/GenBank/DDBJ whole genome shotgun (WGS) entry which is preliminary data.</text>
</comment>
<dbReference type="AlphaFoldDB" id="M3VCG5"/>
<name>M3VCG5_GORML</name>